<feature type="region of interest" description="Disordered" evidence="3">
    <location>
        <begin position="403"/>
        <end position="453"/>
    </location>
</feature>
<evidence type="ECO:0000256" key="3">
    <source>
        <dbReference type="SAM" id="MobiDB-lite"/>
    </source>
</evidence>
<reference evidence="6" key="1">
    <citation type="journal article" date="2008" name="ISME J.">
        <title>Genomic patterns of recombination, clonal divergence and environment in marine microbial populations.</title>
        <authorList>
            <person name="Konstantinidis K.T."/>
            <person name="Delong E.F."/>
        </authorList>
    </citation>
    <scope>NUCLEOTIDE SEQUENCE</scope>
</reference>
<dbReference type="GO" id="GO:1990817">
    <property type="term" value="F:poly(A) RNA polymerase activity"/>
    <property type="evidence" value="ECO:0007669"/>
    <property type="project" value="InterPro"/>
</dbReference>
<feature type="domain" description="Poly A polymerase head" evidence="4">
    <location>
        <begin position="37"/>
        <end position="186"/>
    </location>
</feature>
<accession>B3TC84</accession>
<evidence type="ECO:0000259" key="5">
    <source>
        <dbReference type="Pfam" id="PF12627"/>
    </source>
</evidence>
<feature type="domain" description="tRNA nucleotidyltransferase/poly(A) polymerase RNA and SrmB- binding" evidence="5">
    <location>
        <begin position="214"/>
        <end position="274"/>
    </location>
</feature>
<dbReference type="Pfam" id="PF12627">
    <property type="entry name" value="PolyA_pol_RNAbd"/>
    <property type="match status" value="1"/>
</dbReference>
<dbReference type="EMBL" id="EU016668">
    <property type="protein sequence ID" value="ABZ10193.1"/>
    <property type="molecule type" value="Genomic_DNA"/>
</dbReference>
<dbReference type="Gene3D" id="3.30.460.10">
    <property type="entry name" value="Beta Polymerase, domain 2"/>
    <property type="match status" value="1"/>
</dbReference>
<proteinExistence type="predicted"/>
<gene>
    <name evidence="6" type="ORF">ALOHA_HF4000APKG10H12ctg3g8</name>
</gene>
<dbReference type="InterPro" id="IPR010206">
    <property type="entry name" value="PolA_pol_I"/>
</dbReference>
<evidence type="ECO:0000259" key="4">
    <source>
        <dbReference type="Pfam" id="PF01743"/>
    </source>
</evidence>
<dbReference type="PANTHER" id="PTHR43051:SF1">
    <property type="entry name" value="POLYNUCLEOTIDE ADENYLYLTRANSFERASE FAMILY PROTEIN"/>
    <property type="match status" value="1"/>
</dbReference>
<organism evidence="6">
    <name type="scientific">uncultured marine microorganism HF4000_APKG10H12</name>
    <dbReference type="NCBI Taxonomy" id="455560"/>
    <lineage>
        <taxon>unclassified sequences</taxon>
        <taxon>environmental samples</taxon>
    </lineage>
</organism>
<dbReference type="InterPro" id="IPR043519">
    <property type="entry name" value="NT_sf"/>
</dbReference>
<dbReference type="GO" id="GO:0043633">
    <property type="term" value="P:polyadenylation-dependent RNA catabolic process"/>
    <property type="evidence" value="ECO:0007669"/>
    <property type="project" value="InterPro"/>
</dbReference>
<keyword evidence="2" id="KW-0547">Nucleotide-binding</keyword>
<protein>
    <submittedName>
        <fullName evidence="6">Putative Poly A polymerase family protein</fullName>
    </submittedName>
</protein>
<dbReference type="SUPFAM" id="SSF81891">
    <property type="entry name" value="Poly A polymerase C-terminal region-like"/>
    <property type="match status" value="1"/>
</dbReference>
<dbReference type="NCBIfam" id="TIGR01942">
    <property type="entry name" value="pcnB"/>
    <property type="match status" value="1"/>
</dbReference>
<dbReference type="AlphaFoldDB" id="B3TC84"/>
<dbReference type="InterPro" id="IPR002646">
    <property type="entry name" value="PolA_pol_head_dom"/>
</dbReference>
<evidence type="ECO:0000256" key="2">
    <source>
        <dbReference type="ARBA" id="ARBA00022741"/>
    </source>
</evidence>
<dbReference type="CDD" id="cd05398">
    <property type="entry name" value="NT_ClassII-CCAase"/>
    <property type="match status" value="1"/>
</dbReference>
<name>B3TC84_9ZZZZ</name>
<feature type="compositionally biased region" description="Gly residues" evidence="3">
    <location>
        <begin position="439"/>
        <end position="453"/>
    </location>
</feature>
<evidence type="ECO:0000256" key="1">
    <source>
        <dbReference type="ARBA" id="ARBA00022679"/>
    </source>
</evidence>
<dbReference type="GO" id="GO:0006396">
    <property type="term" value="P:RNA processing"/>
    <property type="evidence" value="ECO:0007669"/>
    <property type="project" value="InterPro"/>
</dbReference>
<dbReference type="Pfam" id="PF01743">
    <property type="entry name" value="PolyA_pol"/>
    <property type="match status" value="1"/>
</dbReference>
<dbReference type="GO" id="GO:0003723">
    <property type="term" value="F:RNA binding"/>
    <property type="evidence" value="ECO:0007669"/>
    <property type="project" value="InterPro"/>
</dbReference>
<dbReference type="Gene3D" id="1.10.3090.10">
    <property type="entry name" value="cca-adding enzyme, domain 2"/>
    <property type="match status" value="1"/>
</dbReference>
<dbReference type="InterPro" id="IPR032828">
    <property type="entry name" value="PolyA_RNA-bd"/>
</dbReference>
<dbReference type="SUPFAM" id="SSF81301">
    <property type="entry name" value="Nucleotidyltransferase"/>
    <property type="match status" value="1"/>
</dbReference>
<feature type="compositionally biased region" description="Basic residues" evidence="3">
    <location>
        <begin position="418"/>
        <end position="430"/>
    </location>
</feature>
<keyword evidence="1" id="KW-0808">Transferase</keyword>
<evidence type="ECO:0000313" key="6">
    <source>
        <dbReference type="EMBL" id="ABZ10193.1"/>
    </source>
</evidence>
<dbReference type="GO" id="GO:0000166">
    <property type="term" value="F:nucleotide binding"/>
    <property type="evidence" value="ECO:0007669"/>
    <property type="project" value="UniProtKB-KW"/>
</dbReference>
<dbReference type="PANTHER" id="PTHR43051">
    <property type="entry name" value="POLYNUCLEOTIDE ADENYLYLTRANSFERASE FAMILY PROTEIN"/>
    <property type="match status" value="1"/>
</dbReference>
<dbReference type="InterPro" id="IPR052191">
    <property type="entry name" value="tRNA_ntf/polyA_polymerase_I"/>
</dbReference>
<sequence>MAEPTTIPRSEHKLSRRHIDNDALKVIYRLQQHNFETYLVGGGVRDLLLDRRPKDFDLGTSAHPQQIKRLFRNCWIIGRRFRLAHIKFGRKTLEVATFRKQVPPETDTERAAREAERERAKQKATAAGDRQTRTRLVIPRDNTFGTAEEDAFRRDFTINALFYDASTRSILDYVDGMRDIGRRTIRSIGDPNERFIEDPVRMLRAVVLAARLDLSIDPAVSTAIRRHRGEIVHSSPARLVEELYKIARSGASERIIHDLGDAGLLKFIAPELDRARSDALWKSLGALDSYRRRFDDSPPTLGNAVLLGSIVAPFATIERPRRRAAQEPLAKRPLEVSLGLLPIARRDLERLRQILDLQHRLADGHMSPRARQAIMHRSAFAEALTWMEIHRQTPELVAQWRGEATGAPSSPDDEQTRPRRRRQRRRRPRRGPGAEEPGPGSGGRGPGTEGPGT</sequence>